<keyword evidence="4 8" id="KW-1133">Transmembrane helix</keyword>
<evidence type="ECO:0000256" key="2">
    <source>
        <dbReference type="ARBA" id="ARBA00022475"/>
    </source>
</evidence>
<comment type="subcellular location">
    <subcellularLocation>
        <location evidence="1">Cell membrane</location>
        <topology evidence="1">Multi-pass membrane protein</topology>
    </subcellularLocation>
</comment>
<reference evidence="9" key="1">
    <citation type="submission" date="2020-05" db="UniProtKB">
        <authorList>
            <consortium name="EnsemblMetazoa"/>
        </authorList>
    </citation>
    <scope>IDENTIFICATION</scope>
    <source>
        <strain evidence="9">USDA</strain>
    </source>
</reference>
<keyword evidence="10" id="KW-1185">Reference proteome</keyword>
<evidence type="ECO:0000256" key="5">
    <source>
        <dbReference type="ARBA" id="ARBA00023136"/>
    </source>
</evidence>
<keyword evidence="6" id="KW-0675">Receptor</keyword>
<evidence type="ECO:0000256" key="4">
    <source>
        <dbReference type="ARBA" id="ARBA00022989"/>
    </source>
</evidence>
<dbReference type="GO" id="GO:0005886">
    <property type="term" value="C:plasma membrane"/>
    <property type="evidence" value="ECO:0007669"/>
    <property type="project" value="UniProtKB-SubCell"/>
</dbReference>
<name>A0A1I8PJ15_STOCA</name>
<organism evidence="9 10">
    <name type="scientific">Stomoxys calcitrans</name>
    <name type="common">Stable fly</name>
    <name type="synonym">Conops calcitrans</name>
    <dbReference type="NCBI Taxonomy" id="35570"/>
    <lineage>
        <taxon>Eukaryota</taxon>
        <taxon>Metazoa</taxon>
        <taxon>Ecdysozoa</taxon>
        <taxon>Arthropoda</taxon>
        <taxon>Hexapoda</taxon>
        <taxon>Insecta</taxon>
        <taxon>Pterygota</taxon>
        <taxon>Neoptera</taxon>
        <taxon>Endopterygota</taxon>
        <taxon>Diptera</taxon>
        <taxon>Brachycera</taxon>
        <taxon>Muscomorpha</taxon>
        <taxon>Muscoidea</taxon>
        <taxon>Muscidae</taxon>
        <taxon>Stomoxys</taxon>
    </lineage>
</organism>
<dbReference type="SUPFAM" id="SSF53850">
    <property type="entry name" value="Periplasmic binding protein-like II"/>
    <property type="match status" value="1"/>
</dbReference>
<dbReference type="InterPro" id="IPR052192">
    <property type="entry name" value="Insect_Ionotropic_Sensory_Rcpt"/>
</dbReference>
<dbReference type="AlphaFoldDB" id="A0A1I8PJ15"/>
<dbReference type="VEuPathDB" id="VectorBase:SCAU008559"/>
<evidence type="ECO:0008006" key="11">
    <source>
        <dbReference type="Google" id="ProtNLM"/>
    </source>
</evidence>
<sequence>MEYLRNSFTFMFSTLWLVAVFHRVFLWQFISCQETENHTKISLNVMETNLKWRYETFLNAIREEKPFESLLIIHQQQYKEKEILEIFTKYQADEVPKCITMESNLQSSYKSFFNSEILAIILMADRVDRDLMHNLAQTLDYMRQTRVFMVITNINNFELFKDKMLNFCETLKLSNVLMSFHSNSTDSSIKLFRLKPYPNYHWQLVTSWGDKQHPLYPQHWLNLHNKTLLTYPDQFAPKTLVFADEQAQLHISGYVGLLLTAFAKHYNAHLQMYKPLVEGHMVHFKDIVQMVADGLLDVPMSTEGGGSGSWQNMSDYILVNKAGFMVPLSTQLSISEIFALLLDGYFFGCFLVFSLLLSFALALTDLLFEGTLEYLNFVINSKVMPGVLGQAFVNHFTKLIGLRMLYFFIGFVGLNISTQFAANINSLFTSPPYHKQLETFSDLEHSNIKLLIQAPDLVIMYAWVEENPNIFISTQNSTEFLTARLNLNTSHGYVIQSELWEMYNRRQEYFRRKVFHTTPHLNFASLMMWGLPLQKDSLYREALNHFIQNVHNAGLMNAWRMQTYLDMSKLKRLPMHDPNQEEQSKVLKVFDFLWVWTLLAIGWLSSLLAFLMELLIHRVCGRKSN</sequence>
<dbReference type="PANTHER" id="PTHR42643">
    <property type="entry name" value="IONOTROPIC RECEPTOR 20A-RELATED"/>
    <property type="match status" value="1"/>
</dbReference>
<evidence type="ECO:0000313" key="10">
    <source>
        <dbReference type="Proteomes" id="UP000095300"/>
    </source>
</evidence>
<keyword evidence="3 8" id="KW-0812">Transmembrane</keyword>
<keyword evidence="7" id="KW-0325">Glycoprotein</keyword>
<dbReference type="Proteomes" id="UP000095300">
    <property type="component" value="Unassembled WGS sequence"/>
</dbReference>
<dbReference type="PANTHER" id="PTHR42643:SF41">
    <property type="entry name" value="IONOTROPIC RECEPTOR 20A-RELATED"/>
    <property type="match status" value="1"/>
</dbReference>
<evidence type="ECO:0000256" key="1">
    <source>
        <dbReference type="ARBA" id="ARBA00004651"/>
    </source>
</evidence>
<evidence type="ECO:0000256" key="6">
    <source>
        <dbReference type="ARBA" id="ARBA00023170"/>
    </source>
</evidence>
<evidence type="ECO:0000313" key="9">
    <source>
        <dbReference type="EnsemblMetazoa" id="SCAU008559-PA"/>
    </source>
</evidence>
<evidence type="ECO:0000256" key="7">
    <source>
        <dbReference type="ARBA" id="ARBA00023180"/>
    </source>
</evidence>
<protein>
    <recommendedName>
        <fullName evidence="11">Ionotropic glutamate receptor C-terminal domain-containing protein</fullName>
    </recommendedName>
</protein>
<feature type="transmembrane region" description="Helical" evidence="8">
    <location>
        <begin position="337"/>
        <end position="362"/>
    </location>
</feature>
<feature type="transmembrane region" description="Helical" evidence="8">
    <location>
        <begin position="405"/>
        <end position="428"/>
    </location>
</feature>
<accession>A0A1I8PJ15</accession>
<evidence type="ECO:0000256" key="8">
    <source>
        <dbReference type="SAM" id="Phobius"/>
    </source>
</evidence>
<evidence type="ECO:0000256" key="3">
    <source>
        <dbReference type="ARBA" id="ARBA00022692"/>
    </source>
</evidence>
<feature type="transmembrane region" description="Helical" evidence="8">
    <location>
        <begin position="593"/>
        <end position="616"/>
    </location>
</feature>
<keyword evidence="5 8" id="KW-0472">Membrane</keyword>
<proteinExistence type="predicted"/>
<dbReference type="EnsemblMetazoa" id="SCAU008559-RA">
    <property type="protein sequence ID" value="SCAU008559-PA"/>
    <property type="gene ID" value="SCAU008559"/>
</dbReference>
<keyword evidence="2" id="KW-1003">Cell membrane</keyword>